<sequence>MAKTATRRRKTSSRSKAQGGSAIPWAIIGVLAVGGIAVYDNWKSVKPMLASARTSAPALTHPTSVARTEPQRDAGPKQTASIASTSRVVPPASVPVPAKSPAAAEKAVPVSLSPAETQSAKAAFGYCGQGEHINCVADGGTFWYKGEKIVIADIVSPAIDTARCDGERKAGFAAKLRLLTLLNAGSFAMNAAGQPGKAGSPRVVSRDGRSIGTQLIGEGLARKPGSGAWCA</sequence>
<evidence type="ECO:0000256" key="1">
    <source>
        <dbReference type="SAM" id="MobiDB-lite"/>
    </source>
</evidence>
<feature type="compositionally biased region" description="Low complexity" evidence="1">
    <location>
        <begin position="88"/>
        <end position="100"/>
    </location>
</feature>
<keyword evidence="4" id="KW-1185">Reference proteome</keyword>
<evidence type="ECO:0000313" key="4">
    <source>
        <dbReference type="Proteomes" id="UP000326881"/>
    </source>
</evidence>
<dbReference type="SUPFAM" id="SSF50199">
    <property type="entry name" value="Staphylococcal nuclease"/>
    <property type="match status" value="1"/>
</dbReference>
<evidence type="ECO:0008006" key="5">
    <source>
        <dbReference type="Google" id="ProtNLM"/>
    </source>
</evidence>
<evidence type="ECO:0000313" key="3">
    <source>
        <dbReference type="EMBL" id="QFY61338.1"/>
    </source>
</evidence>
<keyword evidence="2" id="KW-0472">Membrane</keyword>
<dbReference type="InterPro" id="IPR035437">
    <property type="entry name" value="SNase_OB-fold_sf"/>
</dbReference>
<feature type="compositionally biased region" description="Polar residues" evidence="1">
    <location>
        <begin position="78"/>
        <end position="87"/>
    </location>
</feature>
<keyword evidence="2" id="KW-0812">Transmembrane</keyword>
<dbReference type="Proteomes" id="UP000326881">
    <property type="component" value="Chromosome"/>
</dbReference>
<feature type="region of interest" description="Disordered" evidence="1">
    <location>
        <begin position="54"/>
        <end position="100"/>
    </location>
</feature>
<proteinExistence type="predicted"/>
<dbReference type="AlphaFoldDB" id="A0A5Q0C5V8"/>
<protein>
    <recommendedName>
        <fullName evidence="5">Nuclease</fullName>
    </recommendedName>
</protein>
<dbReference type="EMBL" id="CP043498">
    <property type="protein sequence ID" value="QFY61338.1"/>
    <property type="molecule type" value="Genomic_DNA"/>
</dbReference>
<keyword evidence="2" id="KW-1133">Transmembrane helix</keyword>
<feature type="transmembrane region" description="Helical" evidence="2">
    <location>
        <begin position="21"/>
        <end position="39"/>
    </location>
</feature>
<reference evidence="3 4" key="1">
    <citation type="submission" date="2019-08" db="EMBL/GenBank/DDBJ databases">
        <title>Prosopis cineraria nodule microbiome.</title>
        <authorList>
            <person name="Ali R."/>
            <person name="Chaluvadi S.R."/>
            <person name="Wang X."/>
        </authorList>
    </citation>
    <scope>NUCLEOTIDE SEQUENCE [LARGE SCALE GENOMIC DNA]</scope>
    <source>
        <strain evidence="3 4">BG7</strain>
    </source>
</reference>
<dbReference type="OrthoDB" id="7469880at2"/>
<name>A0A5Q0C5V8_9HYPH</name>
<evidence type="ECO:0000256" key="2">
    <source>
        <dbReference type="SAM" id="Phobius"/>
    </source>
</evidence>
<accession>A0A5Q0C5V8</accession>
<dbReference type="RefSeq" id="WP_153271479.1">
    <property type="nucleotide sequence ID" value="NZ_CP043498.1"/>
</dbReference>
<dbReference type="KEGG" id="rgr:FZ934_13570"/>
<gene>
    <name evidence="3" type="ORF">FZ934_13570</name>
</gene>
<organism evidence="3 4">
    <name type="scientific">Rhizobium grahamii</name>
    <dbReference type="NCBI Taxonomy" id="1120045"/>
    <lineage>
        <taxon>Bacteria</taxon>
        <taxon>Pseudomonadati</taxon>
        <taxon>Pseudomonadota</taxon>
        <taxon>Alphaproteobacteria</taxon>
        <taxon>Hyphomicrobiales</taxon>
        <taxon>Rhizobiaceae</taxon>
        <taxon>Rhizobium/Agrobacterium group</taxon>
        <taxon>Rhizobium</taxon>
    </lineage>
</organism>